<dbReference type="PROSITE" id="PS50086">
    <property type="entry name" value="TBC_RABGAP"/>
    <property type="match status" value="1"/>
</dbReference>
<dbReference type="GO" id="GO:0005769">
    <property type="term" value="C:early endosome"/>
    <property type="evidence" value="ECO:0007669"/>
    <property type="project" value="TreeGrafter"/>
</dbReference>
<dbReference type="OrthoDB" id="10264062at2759"/>
<dbReference type="PANTHER" id="PTHR22957:SF547">
    <property type="entry name" value="TBC1 DOMAIN FAMILY MEMBER 16"/>
    <property type="match status" value="1"/>
</dbReference>
<reference evidence="4" key="1">
    <citation type="submission" date="2007-07" db="EMBL/GenBank/DDBJ databases">
        <title>PCAP assembly of the Caenorhabditis remanei genome.</title>
        <authorList>
            <consortium name="The Caenorhabditis remanei Sequencing Consortium"/>
            <person name="Wilson R.K."/>
        </authorList>
    </citation>
    <scope>NUCLEOTIDE SEQUENCE [LARGE SCALE GENOMIC DNA]</scope>
    <source>
        <strain evidence="4">PB4641</strain>
    </source>
</reference>
<dbReference type="GO" id="GO:0005096">
    <property type="term" value="F:GTPase activator activity"/>
    <property type="evidence" value="ECO:0007669"/>
    <property type="project" value="UniProtKB-KW"/>
</dbReference>
<dbReference type="FunFam" id="2.30.29.230:FF:000009">
    <property type="entry name" value="TBC (Tre-2/Bub2/Cdc16) domain family"/>
    <property type="match status" value="1"/>
</dbReference>
<dbReference type="InParanoid" id="E3LDT5"/>
<dbReference type="Gene3D" id="2.30.29.230">
    <property type="match status" value="1"/>
</dbReference>
<dbReference type="EMBL" id="DS268407">
    <property type="protein sequence ID" value="EFO82420.1"/>
    <property type="molecule type" value="Genomic_DNA"/>
</dbReference>
<feature type="region of interest" description="Disordered" evidence="2">
    <location>
        <begin position="89"/>
        <end position="110"/>
    </location>
</feature>
<dbReference type="STRING" id="31234.E3LDT5"/>
<evidence type="ECO:0000259" key="3">
    <source>
        <dbReference type="PROSITE" id="PS50086"/>
    </source>
</evidence>
<feature type="region of interest" description="Disordered" evidence="2">
    <location>
        <begin position="176"/>
        <end position="232"/>
    </location>
</feature>
<dbReference type="InterPro" id="IPR035969">
    <property type="entry name" value="Rab-GAP_TBC_sf"/>
</dbReference>
<dbReference type="Gene3D" id="1.10.472.80">
    <property type="entry name" value="Ypt/Rab-GAP domain of gyp1p, domain 3"/>
    <property type="match status" value="1"/>
</dbReference>
<dbReference type="HOGENOM" id="CLU_013545_0_0_1"/>
<dbReference type="SMART" id="SM00164">
    <property type="entry name" value="TBC"/>
    <property type="match status" value="1"/>
</dbReference>
<dbReference type="Pfam" id="PF00566">
    <property type="entry name" value="RabGAP-TBC"/>
    <property type="match status" value="1"/>
</dbReference>
<dbReference type="FunFam" id="1.10.8.270:FF:000046">
    <property type="entry name" value="TBC1 domain family member 25"/>
    <property type="match status" value="1"/>
</dbReference>
<gene>
    <name evidence="4" type="ORF">CRE_00686</name>
</gene>
<dbReference type="eggNOG" id="KOG2224">
    <property type="taxonomic scope" value="Eukaryota"/>
</dbReference>
<dbReference type="Proteomes" id="UP000008281">
    <property type="component" value="Unassembled WGS sequence"/>
</dbReference>
<proteinExistence type="predicted"/>
<dbReference type="InterPro" id="IPR000195">
    <property type="entry name" value="Rab-GAP-TBC_dom"/>
</dbReference>
<dbReference type="SUPFAM" id="SSF47923">
    <property type="entry name" value="Ypt/Rab-GAP domain of gyp1p"/>
    <property type="match status" value="2"/>
</dbReference>
<dbReference type="OMA" id="DDNCTSG"/>
<dbReference type="Gene3D" id="1.10.8.270">
    <property type="entry name" value="putative rabgap domain of human tbc1 domain family member 14 like domains"/>
    <property type="match status" value="1"/>
</dbReference>
<feature type="compositionally biased region" description="Basic and acidic residues" evidence="2">
    <location>
        <begin position="180"/>
        <end position="201"/>
    </location>
</feature>
<evidence type="ECO:0000256" key="2">
    <source>
        <dbReference type="SAM" id="MobiDB-lite"/>
    </source>
</evidence>
<evidence type="ECO:0000313" key="4">
    <source>
        <dbReference type="EMBL" id="EFO82420.1"/>
    </source>
</evidence>
<dbReference type="PANTHER" id="PTHR22957">
    <property type="entry name" value="TBC1 DOMAIN FAMILY MEMBER GTPASE-ACTIVATING PROTEIN"/>
    <property type="match status" value="1"/>
</dbReference>
<keyword evidence="5" id="KW-1185">Reference proteome</keyword>
<feature type="domain" description="Rab-GAP TBC" evidence="3">
    <location>
        <begin position="412"/>
        <end position="623"/>
    </location>
</feature>
<dbReference type="FunCoup" id="E3LDT5">
    <property type="interactions" value="242"/>
</dbReference>
<dbReference type="InterPro" id="IPR021935">
    <property type="entry name" value="SGSM1/2_RBD"/>
</dbReference>
<dbReference type="AlphaFoldDB" id="E3LDT5"/>
<name>E3LDT5_CAERE</name>
<accession>E3LDT5</accession>
<sequence>MSAFSEFFKKAHDALNGIRGVNSFFLGRDGDVVYSKNNVCVHETDAKAGEDEAHCPGYLTVHCQCNESMGLTLILQWLPNLTLHKNPQSIRSVSPRGKQNRDENVQTPPQKLAEEVKIAVGSDEESSVSLDIQVEECGTAVPVKQVKRPTTLVPYSTQEDHSFNDALGVPSINVIPHTPIKHEKDGLQSAGKSRDDPERHSQSSLSTSCADEMSEKELSSSEDEDDTCGTRIPGYKQTKILESTQMFDKTPEQFALEHDLMLTDTKSNDNDEQSRGRKKAAATTSLFSVNLGKMRSMRVFYSNPECTSGQLVIATLDSHYKILHFHHGGLDKLAYIFEQWSSIKARSVQEGSPSAIADKQLIICQPAVTKVEKDPEEGLFEKISLNTWRNYENKSGVIVDSGTVRKHIFFASMDVEMREKVWPFLLRVYPWESSADQRENIKNDLFLEYQNIRKKRYRVIENAPSRWISIENSIIKDVVRTDRKNPYFAGDNNPNSEIMKNILINYAVMNPEINYIQGMSDLLAPLLSTLKDEVDAYFCFKNFMQQTVFSSNPQGNENLMETNLTYLRNMLKMMEPDFYAHLEKQKPDAMQMMFVHRWILLCFKREFPENHALHIWEVRNHYIQTERHNLFQCCWAHYRTNYFHLFVCVAIVSIYGKDVITQELPHDEILLFFASLANHMDAILVLQKARGLLFEFTRMEKIPCVLEGLCSPELEQWNSHKSFRNFYCNQSHADKEACPYQ</sequence>
<dbReference type="Pfam" id="PF12068">
    <property type="entry name" value="PH_RBD"/>
    <property type="match status" value="1"/>
</dbReference>
<protein>
    <recommendedName>
        <fullName evidence="3">Rab-GAP TBC domain-containing protein</fullName>
    </recommendedName>
</protein>
<evidence type="ECO:0000313" key="5">
    <source>
        <dbReference type="Proteomes" id="UP000008281"/>
    </source>
</evidence>
<organism evidence="5">
    <name type="scientific">Caenorhabditis remanei</name>
    <name type="common">Caenorhabditis vulgaris</name>
    <dbReference type="NCBI Taxonomy" id="31234"/>
    <lineage>
        <taxon>Eukaryota</taxon>
        <taxon>Metazoa</taxon>
        <taxon>Ecdysozoa</taxon>
        <taxon>Nematoda</taxon>
        <taxon>Chromadorea</taxon>
        <taxon>Rhabditida</taxon>
        <taxon>Rhabditina</taxon>
        <taxon>Rhabditomorpha</taxon>
        <taxon>Rhabditoidea</taxon>
        <taxon>Rhabditidae</taxon>
        <taxon>Peloderinae</taxon>
        <taxon>Caenorhabditis</taxon>
    </lineage>
</organism>
<keyword evidence="1" id="KW-0343">GTPase activation</keyword>
<evidence type="ECO:0000256" key="1">
    <source>
        <dbReference type="ARBA" id="ARBA00022468"/>
    </source>
</evidence>